<evidence type="ECO:0000313" key="2">
    <source>
        <dbReference type="Proteomes" id="UP000239263"/>
    </source>
</evidence>
<dbReference type="AlphaFoldDB" id="A0A2S7X319"/>
<name>A0A2S7X319_9GAMM</name>
<evidence type="ECO:0000313" key="1">
    <source>
        <dbReference type="EMBL" id="PQJ84610.1"/>
    </source>
</evidence>
<reference evidence="1 2" key="1">
    <citation type="submission" date="2016-12" db="EMBL/GenBank/DDBJ databases">
        <title>Diversity of luminous bacteria.</title>
        <authorList>
            <person name="Yoshizawa S."/>
            <person name="Kogure K."/>
        </authorList>
    </citation>
    <scope>NUCLEOTIDE SEQUENCE [LARGE SCALE GENOMIC DNA]</scope>
    <source>
        <strain evidence="1 2">ATCC 33715</strain>
    </source>
</reference>
<proteinExistence type="predicted"/>
<sequence length="70" mass="8465">MLMIFKVYDINVSADDLEQLGTKEKFWFFTASDKSQKWLFKYSRLNTGEHWSEKIAEQLCEELMIPHVRY</sequence>
<gene>
    <name evidence="1" type="ORF">BTO22_13935</name>
</gene>
<dbReference type="Proteomes" id="UP000239263">
    <property type="component" value="Unassembled WGS sequence"/>
</dbReference>
<accession>A0A2S7X319</accession>
<comment type="caution">
    <text evidence="1">The sequence shown here is derived from an EMBL/GenBank/DDBJ whole genome shotgun (WGS) entry which is preliminary data.</text>
</comment>
<dbReference type="EMBL" id="MSCO01000002">
    <property type="protein sequence ID" value="PQJ84610.1"/>
    <property type="molecule type" value="Genomic_DNA"/>
</dbReference>
<feature type="non-terminal residue" evidence="1">
    <location>
        <position position="70"/>
    </location>
</feature>
<protein>
    <submittedName>
        <fullName evidence="1">Uncharacterized protein</fullName>
    </submittedName>
</protein>
<organism evidence="1 2">
    <name type="scientific">Aliivibrio sifiae</name>
    <dbReference type="NCBI Taxonomy" id="566293"/>
    <lineage>
        <taxon>Bacteria</taxon>
        <taxon>Pseudomonadati</taxon>
        <taxon>Pseudomonadota</taxon>
        <taxon>Gammaproteobacteria</taxon>
        <taxon>Vibrionales</taxon>
        <taxon>Vibrionaceae</taxon>
        <taxon>Aliivibrio</taxon>
    </lineage>
</organism>